<dbReference type="InterPro" id="IPR022742">
    <property type="entry name" value="Hydrolase_4"/>
</dbReference>
<proteinExistence type="predicted"/>
<dbReference type="Gene3D" id="3.40.50.1820">
    <property type="entry name" value="alpha/beta hydrolase"/>
    <property type="match status" value="1"/>
</dbReference>
<dbReference type="AlphaFoldDB" id="A0A3B1B7Q0"/>
<evidence type="ECO:0000259" key="1">
    <source>
        <dbReference type="Pfam" id="PF12146"/>
    </source>
</evidence>
<sequence>MINRQAQGFVKAGYGVLILDLFGTGDSEGTFGEATIDIWQQDILAAIKWLNETSKEPPIIWAMRSGALIAADLVQQNPGLTDQMILWSPIGNGKKLINQYLRIKLAAGMTEKSEGSNITLKDLWAKLKSGQSLEIAGYDLSPELAYGFTELSLDQIKLPRKISVKWIEISLGSNPSLSPASQKIINLWKENDIDVMAASVNDPVFWTLQEPEWAHDYIDQTRQLLEG</sequence>
<dbReference type="InterPro" id="IPR029058">
    <property type="entry name" value="AB_hydrolase_fold"/>
</dbReference>
<dbReference type="EMBL" id="UOFW01000162">
    <property type="protein sequence ID" value="VAX06340.1"/>
    <property type="molecule type" value="Genomic_DNA"/>
</dbReference>
<gene>
    <name evidence="2" type="ORF">MNBD_ALPHA03-136</name>
</gene>
<name>A0A3B1B7Q0_9ZZZZ</name>
<feature type="domain" description="Serine aminopeptidase S33" evidence="1">
    <location>
        <begin position="5"/>
        <end position="103"/>
    </location>
</feature>
<dbReference type="SUPFAM" id="SSF53474">
    <property type="entry name" value="alpha/beta-Hydrolases"/>
    <property type="match status" value="1"/>
</dbReference>
<accession>A0A3B1B7Q0</accession>
<dbReference type="Pfam" id="PF12146">
    <property type="entry name" value="Hydrolase_4"/>
    <property type="match status" value="1"/>
</dbReference>
<protein>
    <recommendedName>
        <fullName evidence="1">Serine aminopeptidase S33 domain-containing protein</fullName>
    </recommendedName>
</protein>
<organism evidence="2">
    <name type="scientific">hydrothermal vent metagenome</name>
    <dbReference type="NCBI Taxonomy" id="652676"/>
    <lineage>
        <taxon>unclassified sequences</taxon>
        <taxon>metagenomes</taxon>
        <taxon>ecological metagenomes</taxon>
    </lineage>
</organism>
<reference evidence="2" key="1">
    <citation type="submission" date="2018-06" db="EMBL/GenBank/DDBJ databases">
        <authorList>
            <person name="Zhirakovskaya E."/>
        </authorList>
    </citation>
    <scope>NUCLEOTIDE SEQUENCE</scope>
</reference>
<evidence type="ECO:0000313" key="2">
    <source>
        <dbReference type="EMBL" id="VAX06340.1"/>
    </source>
</evidence>